<accession>A0A445N136</accession>
<dbReference type="PROSITE" id="PS00198">
    <property type="entry name" value="4FE4S_FER_1"/>
    <property type="match status" value="2"/>
</dbReference>
<dbReference type="GO" id="GO:0051536">
    <property type="term" value="F:iron-sulfur cluster binding"/>
    <property type="evidence" value="ECO:0007669"/>
    <property type="project" value="UniProtKB-KW"/>
</dbReference>
<dbReference type="EMBL" id="OJIN01000195">
    <property type="protein sequence ID" value="SPD75322.1"/>
    <property type="molecule type" value="Genomic_DNA"/>
</dbReference>
<dbReference type="PROSITE" id="PS51379">
    <property type="entry name" value="4FE4S_FER_2"/>
    <property type="match status" value="2"/>
</dbReference>
<reference evidence="5" key="1">
    <citation type="submission" date="2018-01" db="EMBL/GenBank/DDBJ databases">
        <authorList>
            <person name="Regsiter A."/>
            <person name="William W."/>
        </authorList>
    </citation>
    <scope>NUCLEOTIDE SEQUENCE</scope>
    <source>
        <strain evidence="5">TRIP AH-1</strain>
    </source>
</reference>
<evidence type="ECO:0000313" key="5">
    <source>
        <dbReference type="EMBL" id="SPD75322.1"/>
    </source>
</evidence>
<evidence type="ECO:0000256" key="3">
    <source>
        <dbReference type="ARBA" id="ARBA00023014"/>
    </source>
</evidence>
<organism evidence="5">
    <name type="scientific">uncultured Desulfobacterium sp</name>
    <dbReference type="NCBI Taxonomy" id="201089"/>
    <lineage>
        <taxon>Bacteria</taxon>
        <taxon>Pseudomonadati</taxon>
        <taxon>Thermodesulfobacteriota</taxon>
        <taxon>Desulfobacteria</taxon>
        <taxon>Desulfobacterales</taxon>
        <taxon>Desulfobacteriaceae</taxon>
        <taxon>Desulfobacterium</taxon>
        <taxon>environmental samples</taxon>
    </lineage>
</organism>
<evidence type="ECO:0000259" key="4">
    <source>
        <dbReference type="PROSITE" id="PS51379"/>
    </source>
</evidence>
<name>A0A445N136_9BACT</name>
<feature type="domain" description="4Fe-4S ferredoxin-type" evidence="4">
    <location>
        <begin position="306"/>
        <end position="338"/>
    </location>
</feature>
<dbReference type="InterPro" id="IPR009051">
    <property type="entry name" value="Helical_ferredxn"/>
</dbReference>
<proteinExistence type="predicted"/>
<evidence type="ECO:0000256" key="1">
    <source>
        <dbReference type="ARBA" id="ARBA00022723"/>
    </source>
</evidence>
<keyword evidence="3" id="KW-0411">Iron-sulfur</keyword>
<dbReference type="Gene3D" id="1.10.1060.10">
    <property type="entry name" value="Alpha-helical ferredoxin"/>
    <property type="match status" value="1"/>
</dbReference>
<dbReference type="PANTHER" id="PTHR40447:SF1">
    <property type="entry name" value="ANAEROBIC SULFITE REDUCTASE SUBUNIT A"/>
    <property type="match status" value="1"/>
</dbReference>
<evidence type="ECO:0000256" key="2">
    <source>
        <dbReference type="ARBA" id="ARBA00023004"/>
    </source>
</evidence>
<sequence length="345" mass="38968">MTNIIFTEDEWTKALQGISDSYKVFAPVKDGDFHTFKPMNATKAPDFDFQNTRLSAKALIYPQSERMFEYSVDERASDASIVRETPKDYSPKAIVGIRPCDAHGFSIVRPNFDNQEYRDPWWVQSFESTVLVGLGCNQPCSTCFCASVGGGPFNKDVLDVLIYDLGANFMVTGLTEKGETFLTKVKGGKAADDESIKQAEALATEAAKMSKADVPTDKLRDKVINDLFAAPFWQDVGFACLNCGTCTYLCPTCWCFDIQDEVLGKQGDRIRNWDSCMFPLFTLHGSGHNPRDQKFQRVRQRFMHKLKYYVDKYQDGVQCSGCGRCVRYCPVNIDIRQVAELMNNY</sequence>
<dbReference type="AlphaFoldDB" id="A0A445N136"/>
<protein>
    <submittedName>
        <fullName evidence="5">Heterodisulfide reductase, iron-sulfur binding subunit family protein</fullName>
    </submittedName>
</protein>
<dbReference type="PANTHER" id="PTHR40447">
    <property type="entry name" value="ANAEROBIC SULFITE REDUCTASE SUBUNIT A"/>
    <property type="match status" value="1"/>
</dbReference>
<dbReference type="InterPro" id="IPR017900">
    <property type="entry name" value="4Fe4S_Fe_S_CS"/>
</dbReference>
<dbReference type="GO" id="GO:0046872">
    <property type="term" value="F:metal ion binding"/>
    <property type="evidence" value="ECO:0007669"/>
    <property type="project" value="UniProtKB-KW"/>
</dbReference>
<keyword evidence="2" id="KW-0408">Iron</keyword>
<dbReference type="SUPFAM" id="SSF46548">
    <property type="entry name" value="alpha-helical ferredoxin"/>
    <property type="match status" value="1"/>
</dbReference>
<keyword evidence="1" id="KW-0479">Metal-binding</keyword>
<feature type="domain" description="4Fe-4S ferredoxin-type" evidence="4">
    <location>
        <begin position="229"/>
        <end position="261"/>
    </location>
</feature>
<dbReference type="InterPro" id="IPR017896">
    <property type="entry name" value="4Fe4S_Fe-S-bd"/>
</dbReference>
<gene>
    <name evidence="5" type="ORF">PITCH_A520027</name>
</gene>
<dbReference type="Pfam" id="PF17179">
    <property type="entry name" value="Fer4_22"/>
    <property type="match status" value="1"/>
</dbReference>